<dbReference type="InParanoid" id="A0A1X7U692"/>
<dbReference type="EnsemblMetazoa" id="Aqu2.1.23447_001">
    <property type="protein sequence ID" value="Aqu2.1.23447_001"/>
    <property type="gene ID" value="Aqu2.1.23447"/>
</dbReference>
<sequence>MGRRKFKLQNYERKKYLQDPGLKLPLSIPLSLVTVNLTKETDSSNLKSNAFDLYKKITASMMIHGWEISLMISENHQSFFIVSGFRSSVELLVTVQSDCSWFLSIGKQKFDKEKSCVLQKWQQLSGVKEVLELLTVLLNSPICIGNPDSKFTGITQQHNGYFKDRNVVPYYHSRMLPSPTVRHSSCQLFLDKLGRCSHCEKHRLTLSAMVGKQSQSDPTRANSHVNYKHLTSEQRDARMANLHQEKRFLKQKVVRLKVRLDKEIAKIGVVLEDDTSSDLHEIMVEHDDQVKSTHSPESFPALFREQQKKAVAVHNSKGMSSGIISLSSQ</sequence>
<organism evidence="1">
    <name type="scientific">Amphimedon queenslandica</name>
    <name type="common">Sponge</name>
    <dbReference type="NCBI Taxonomy" id="400682"/>
    <lineage>
        <taxon>Eukaryota</taxon>
        <taxon>Metazoa</taxon>
        <taxon>Porifera</taxon>
        <taxon>Demospongiae</taxon>
        <taxon>Heteroscleromorpha</taxon>
        <taxon>Haplosclerida</taxon>
        <taxon>Niphatidae</taxon>
        <taxon>Amphimedon</taxon>
    </lineage>
</organism>
<protein>
    <submittedName>
        <fullName evidence="1">Uncharacterized protein</fullName>
    </submittedName>
</protein>
<accession>A0A1X7U692</accession>
<reference evidence="1" key="1">
    <citation type="submission" date="2017-05" db="UniProtKB">
        <authorList>
            <consortium name="EnsemblMetazoa"/>
        </authorList>
    </citation>
    <scope>IDENTIFICATION</scope>
</reference>
<dbReference type="AlphaFoldDB" id="A0A1X7U692"/>
<name>A0A1X7U692_AMPQE</name>
<evidence type="ECO:0000313" key="1">
    <source>
        <dbReference type="EnsemblMetazoa" id="Aqu2.1.23447_001"/>
    </source>
</evidence>
<proteinExistence type="predicted"/>